<protein>
    <submittedName>
        <fullName evidence="6">Aldo/keto reductase</fullName>
    </submittedName>
</protein>
<dbReference type="InterPro" id="IPR023210">
    <property type="entry name" value="NADP_OxRdtase_dom"/>
</dbReference>
<sequence length="278" mass="31471">MADVPTITLNDGNTIPQLGFGVWQVPNDEVTEPVVTAIKTGYRSIDTAQGYDNEEGVGKAIREAGVPREQLFITSKLRTKDQGYDNALRSLDGTLQRLGLDYLDMFLIHWPVPEHDRYSDTWRAFIQAQKDGKIRSIGVSNFLPEYLDRIINDHGVKPAVNQIELHPYYQQRDVRDVHDRLGIRIESYSPLGSGAVLKDETIGEIAEKHGKEPAQIMIRWHLQQGFIVIPKSTHAERIRSNFDVFGFELDQDDMDKIAKLDRPDGKEGSDPATNNTLF</sequence>
<reference evidence="7" key="1">
    <citation type="journal article" date="2019" name="Int. J. Syst. Evol. Microbiol.">
        <title>The Global Catalogue of Microorganisms (GCM) 10K type strain sequencing project: providing services to taxonomists for standard genome sequencing and annotation.</title>
        <authorList>
            <consortium name="The Broad Institute Genomics Platform"/>
            <consortium name="The Broad Institute Genome Sequencing Center for Infectious Disease"/>
            <person name="Wu L."/>
            <person name="Ma J."/>
        </authorList>
    </citation>
    <scope>NUCLEOTIDE SEQUENCE [LARGE SCALE GENOMIC DNA]</scope>
    <source>
        <strain evidence="7">CCM 7427</strain>
    </source>
</reference>
<gene>
    <name evidence="6" type="ORF">ACFSX5_03265</name>
</gene>
<dbReference type="PANTHER" id="PTHR43827">
    <property type="entry name" value="2,5-DIKETO-D-GLUCONIC ACID REDUCTASE"/>
    <property type="match status" value="1"/>
</dbReference>
<evidence type="ECO:0000256" key="2">
    <source>
        <dbReference type="ARBA" id="ARBA00022857"/>
    </source>
</evidence>
<accession>A0ABW5QHI2</accession>
<dbReference type="PROSITE" id="PS00798">
    <property type="entry name" value="ALDOKETO_REDUCTASE_1"/>
    <property type="match status" value="1"/>
</dbReference>
<keyword evidence="2" id="KW-0521">NADP</keyword>
<evidence type="ECO:0000313" key="6">
    <source>
        <dbReference type="EMBL" id="MFD2646809.1"/>
    </source>
</evidence>
<evidence type="ECO:0000256" key="4">
    <source>
        <dbReference type="SAM" id="MobiDB-lite"/>
    </source>
</evidence>
<dbReference type="Pfam" id="PF00248">
    <property type="entry name" value="Aldo_ket_red"/>
    <property type="match status" value="1"/>
</dbReference>
<dbReference type="RefSeq" id="WP_386831732.1">
    <property type="nucleotide sequence ID" value="NZ_JBHUNP010000001.1"/>
</dbReference>
<dbReference type="Gene3D" id="3.20.20.100">
    <property type="entry name" value="NADP-dependent oxidoreductase domain"/>
    <property type="match status" value="1"/>
</dbReference>
<keyword evidence="3" id="KW-0560">Oxidoreductase</keyword>
<dbReference type="InterPro" id="IPR020471">
    <property type="entry name" value="AKR"/>
</dbReference>
<dbReference type="PROSITE" id="PS00063">
    <property type="entry name" value="ALDOKETO_REDUCTASE_3"/>
    <property type="match status" value="1"/>
</dbReference>
<proteinExistence type="inferred from homology"/>
<evidence type="ECO:0000256" key="1">
    <source>
        <dbReference type="ARBA" id="ARBA00007905"/>
    </source>
</evidence>
<dbReference type="EMBL" id="JBHUNP010000001">
    <property type="protein sequence ID" value="MFD2646809.1"/>
    <property type="molecule type" value="Genomic_DNA"/>
</dbReference>
<evidence type="ECO:0000256" key="3">
    <source>
        <dbReference type="ARBA" id="ARBA00023002"/>
    </source>
</evidence>
<evidence type="ECO:0000313" key="7">
    <source>
        <dbReference type="Proteomes" id="UP001597521"/>
    </source>
</evidence>
<dbReference type="PANTHER" id="PTHR43827:SF3">
    <property type="entry name" value="NADP-DEPENDENT OXIDOREDUCTASE DOMAIN-CONTAINING PROTEIN"/>
    <property type="match status" value="1"/>
</dbReference>
<feature type="region of interest" description="Disordered" evidence="4">
    <location>
        <begin position="259"/>
        <end position="278"/>
    </location>
</feature>
<dbReference type="SUPFAM" id="SSF51430">
    <property type="entry name" value="NAD(P)-linked oxidoreductase"/>
    <property type="match status" value="1"/>
</dbReference>
<feature type="compositionally biased region" description="Basic and acidic residues" evidence="4">
    <location>
        <begin position="259"/>
        <end position="269"/>
    </location>
</feature>
<name>A0ABW5QHI2_9HYPH</name>
<dbReference type="PROSITE" id="PS00062">
    <property type="entry name" value="ALDOKETO_REDUCTASE_2"/>
    <property type="match status" value="1"/>
</dbReference>
<dbReference type="Proteomes" id="UP001597521">
    <property type="component" value="Unassembled WGS sequence"/>
</dbReference>
<comment type="caution">
    <text evidence="6">The sequence shown here is derived from an EMBL/GenBank/DDBJ whole genome shotgun (WGS) entry which is preliminary data.</text>
</comment>
<dbReference type="InterPro" id="IPR018170">
    <property type="entry name" value="Aldo/ket_reductase_CS"/>
</dbReference>
<evidence type="ECO:0000259" key="5">
    <source>
        <dbReference type="Pfam" id="PF00248"/>
    </source>
</evidence>
<dbReference type="InterPro" id="IPR036812">
    <property type="entry name" value="NAD(P)_OxRdtase_dom_sf"/>
</dbReference>
<dbReference type="PIRSF" id="PIRSF000097">
    <property type="entry name" value="AKR"/>
    <property type="match status" value="1"/>
</dbReference>
<comment type="similarity">
    <text evidence="1">Belongs to the aldo/keto reductase family.</text>
</comment>
<dbReference type="PRINTS" id="PR00069">
    <property type="entry name" value="ALDKETRDTASE"/>
</dbReference>
<keyword evidence="7" id="KW-1185">Reference proteome</keyword>
<organism evidence="6 7">
    <name type="scientific">Devosia albogilva</name>
    <dbReference type="NCBI Taxonomy" id="429726"/>
    <lineage>
        <taxon>Bacteria</taxon>
        <taxon>Pseudomonadati</taxon>
        <taxon>Pseudomonadota</taxon>
        <taxon>Alphaproteobacteria</taxon>
        <taxon>Hyphomicrobiales</taxon>
        <taxon>Devosiaceae</taxon>
        <taxon>Devosia</taxon>
    </lineage>
</organism>
<feature type="domain" description="NADP-dependent oxidoreductase" evidence="5">
    <location>
        <begin position="18"/>
        <end position="261"/>
    </location>
</feature>